<comment type="subunit">
    <text evidence="7 8">Homodimer.</text>
</comment>
<evidence type="ECO:0000256" key="1">
    <source>
        <dbReference type="ARBA" id="ARBA00004680"/>
    </source>
</evidence>
<dbReference type="Pfam" id="PF00121">
    <property type="entry name" value="TIM"/>
    <property type="match status" value="1"/>
</dbReference>
<dbReference type="PANTHER" id="PTHR21139">
    <property type="entry name" value="TRIOSEPHOSPHATE ISOMERASE"/>
    <property type="match status" value="1"/>
</dbReference>
<evidence type="ECO:0000256" key="8">
    <source>
        <dbReference type="RuleBase" id="RU363013"/>
    </source>
</evidence>
<dbReference type="GO" id="GO:0019563">
    <property type="term" value="P:glycerol catabolic process"/>
    <property type="evidence" value="ECO:0007669"/>
    <property type="project" value="TreeGrafter"/>
</dbReference>
<feature type="binding site" evidence="7">
    <location>
        <begin position="9"/>
        <end position="11"/>
    </location>
    <ligand>
        <name>substrate</name>
    </ligand>
</feature>
<comment type="pathway">
    <text evidence="7 8">Carbohydrate biosynthesis; gluconeogenesis.</text>
</comment>
<dbReference type="UniPathway" id="UPA00109">
    <property type="reaction ID" value="UER00189"/>
</dbReference>
<feature type="binding site" evidence="7">
    <location>
        <position position="213"/>
    </location>
    <ligand>
        <name>substrate</name>
    </ligand>
</feature>
<evidence type="ECO:0000256" key="2">
    <source>
        <dbReference type="ARBA" id="ARBA00007422"/>
    </source>
</evidence>
<evidence type="ECO:0000313" key="10">
    <source>
        <dbReference type="Proteomes" id="UP000334340"/>
    </source>
</evidence>
<dbReference type="GO" id="GO:0046166">
    <property type="term" value="P:glyceraldehyde-3-phosphate biosynthetic process"/>
    <property type="evidence" value="ECO:0007669"/>
    <property type="project" value="TreeGrafter"/>
</dbReference>
<dbReference type="AlphaFoldDB" id="A0A564ZI35"/>
<dbReference type="EMBL" id="CABIKM010000021">
    <property type="protein sequence ID" value="VUZ84954.1"/>
    <property type="molecule type" value="Genomic_DNA"/>
</dbReference>
<proteinExistence type="inferred from homology"/>
<evidence type="ECO:0000256" key="3">
    <source>
        <dbReference type="ARBA" id="ARBA00022432"/>
    </source>
</evidence>
<dbReference type="FunFam" id="3.20.20.70:FF:000016">
    <property type="entry name" value="Triosephosphate isomerase"/>
    <property type="match status" value="1"/>
</dbReference>
<dbReference type="NCBIfam" id="TIGR00419">
    <property type="entry name" value="tim"/>
    <property type="match status" value="1"/>
</dbReference>
<feature type="binding site" evidence="7">
    <location>
        <begin position="234"/>
        <end position="235"/>
    </location>
    <ligand>
        <name>substrate</name>
    </ligand>
</feature>
<dbReference type="Proteomes" id="UP000334340">
    <property type="component" value="Unassembled WGS sequence"/>
</dbReference>
<dbReference type="CDD" id="cd00311">
    <property type="entry name" value="TIM"/>
    <property type="match status" value="1"/>
</dbReference>
<dbReference type="GO" id="GO:0006096">
    <property type="term" value="P:glycolytic process"/>
    <property type="evidence" value="ECO:0007669"/>
    <property type="project" value="UniProtKB-UniRule"/>
</dbReference>
<dbReference type="PANTHER" id="PTHR21139:SF42">
    <property type="entry name" value="TRIOSEPHOSPHATE ISOMERASE"/>
    <property type="match status" value="1"/>
</dbReference>
<evidence type="ECO:0000313" key="9">
    <source>
        <dbReference type="EMBL" id="VUZ84954.1"/>
    </source>
</evidence>
<dbReference type="InterPro" id="IPR022896">
    <property type="entry name" value="TrioseP_Isoase_bac/euk"/>
</dbReference>
<evidence type="ECO:0000256" key="4">
    <source>
        <dbReference type="ARBA" id="ARBA00022490"/>
    </source>
</evidence>
<keyword evidence="10" id="KW-1185">Reference proteome</keyword>
<dbReference type="Gene3D" id="3.20.20.70">
    <property type="entry name" value="Aldolase class I"/>
    <property type="match status" value="1"/>
</dbReference>
<organism evidence="9 10">
    <name type="scientific">Candidatus Methylomirabilis lanthanidiphila</name>
    <dbReference type="NCBI Taxonomy" id="2211376"/>
    <lineage>
        <taxon>Bacteria</taxon>
        <taxon>Candidatus Methylomirabilota</taxon>
        <taxon>Candidatus Methylomirabilia</taxon>
        <taxon>Candidatus Methylomirabilales</taxon>
        <taxon>Candidatus Methylomirabilaceae</taxon>
        <taxon>Candidatus Methylomirabilis</taxon>
    </lineage>
</organism>
<comment type="pathway">
    <text evidence="1 7 8">Carbohydrate degradation; glycolysis; D-glyceraldehyde 3-phosphate from glycerone phosphate: step 1/1.</text>
</comment>
<keyword evidence="5 7" id="KW-0324">Glycolysis</keyword>
<dbReference type="PROSITE" id="PS00171">
    <property type="entry name" value="TIM_1"/>
    <property type="match status" value="1"/>
</dbReference>
<dbReference type="InterPro" id="IPR013785">
    <property type="entry name" value="Aldolase_TIM"/>
</dbReference>
<dbReference type="PROSITE" id="PS51440">
    <property type="entry name" value="TIM_2"/>
    <property type="match status" value="1"/>
</dbReference>
<keyword evidence="3 7" id="KW-0312">Gluconeogenesis</keyword>
<comment type="catalytic activity">
    <reaction evidence="7 8">
        <text>D-glyceraldehyde 3-phosphate = dihydroxyacetone phosphate</text>
        <dbReference type="Rhea" id="RHEA:18585"/>
        <dbReference type="ChEBI" id="CHEBI:57642"/>
        <dbReference type="ChEBI" id="CHEBI:59776"/>
        <dbReference type="EC" id="5.3.1.1"/>
    </reaction>
</comment>
<keyword evidence="4 7" id="KW-0963">Cytoplasm</keyword>
<comment type="similarity">
    <text evidence="2 7 8">Belongs to the triosephosphate isomerase family.</text>
</comment>
<dbReference type="UniPathway" id="UPA00138"/>
<feature type="active site" description="Proton acceptor" evidence="7">
    <location>
        <position position="167"/>
    </location>
</feature>
<dbReference type="GO" id="GO:0004807">
    <property type="term" value="F:triose-phosphate isomerase activity"/>
    <property type="evidence" value="ECO:0007669"/>
    <property type="project" value="UniProtKB-UniRule"/>
</dbReference>
<dbReference type="GO" id="GO:0006094">
    <property type="term" value="P:gluconeogenesis"/>
    <property type="evidence" value="ECO:0007669"/>
    <property type="project" value="UniProtKB-UniRule"/>
</dbReference>
<evidence type="ECO:0000256" key="7">
    <source>
        <dbReference type="HAMAP-Rule" id="MF_00147"/>
    </source>
</evidence>
<comment type="subcellular location">
    <subcellularLocation>
        <location evidence="7 8">Cytoplasm</location>
    </subcellularLocation>
</comment>
<dbReference type="EC" id="5.3.1.1" evidence="7 8"/>
<evidence type="ECO:0000256" key="6">
    <source>
        <dbReference type="ARBA" id="ARBA00023235"/>
    </source>
</evidence>
<comment type="function">
    <text evidence="7">Involved in the gluconeogenesis. Catalyzes stereospecifically the conversion of dihydroxyacetone phosphate (DHAP) to D-glyceraldehyde-3-phosphate (G3P).</text>
</comment>
<dbReference type="SUPFAM" id="SSF51351">
    <property type="entry name" value="Triosephosphate isomerase (TIM)"/>
    <property type="match status" value="1"/>
</dbReference>
<gene>
    <name evidence="7 9" type="primary">tpiA</name>
    <name evidence="9" type="ORF">MELA_01329</name>
</gene>
<evidence type="ECO:0000256" key="5">
    <source>
        <dbReference type="ARBA" id="ARBA00023152"/>
    </source>
</evidence>
<dbReference type="InterPro" id="IPR020861">
    <property type="entry name" value="Triosephosphate_isomerase_AS"/>
</dbReference>
<accession>A0A564ZI35</accession>
<name>A0A564ZI35_9BACT</name>
<sequence>MRIPVIAGNWKMYKTPSEAIILAEGIVKALSSLDGPELVVCPPFTALAAVGQVVAGSRIGLGAQDLHWAREGAYTGEVSADMLQDIGCRYAIIGHSERRQYFGETDEGVNKKSRAALAGDLTPIVCVGETLTEREAGRADAVVEIQLKGALSGLAPEQVQRLIFAYEPVWAIGTGKTATPSQAEEMHAHIRKTIAMLVDAETACGVRILYGGSVKPENATELLERSEIDGALIGGASLQVDSFAAIAKAAQNTGFRV</sequence>
<reference evidence="9 10" key="1">
    <citation type="submission" date="2019-07" db="EMBL/GenBank/DDBJ databases">
        <authorList>
            <person name="Cremers G."/>
        </authorList>
    </citation>
    <scope>NUCLEOTIDE SEQUENCE [LARGE SCALE GENOMIC DNA]</scope>
</reference>
<keyword evidence="6 7" id="KW-0413">Isomerase</keyword>
<feature type="binding site" evidence="7">
    <location>
        <position position="173"/>
    </location>
    <ligand>
        <name>substrate</name>
    </ligand>
</feature>
<dbReference type="HAMAP" id="MF_00147_B">
    <property type="entry name" value="TIM_B"/>
    <property type="match status" value="1"/>
</dbReference>
<dbReference type="GO" id="GO:0005829">
    <property type="term" value="C:cytosol"/>
    <property type="evidence" value="ECO:0007669"/>
    <property type="project" value="TreeGrafter"/>
</dbReference>
<dbReference type="InterPro" id="IPR035990">
    <property type="entry name" value="TIM_sf"/>
</dbReference>
<feature type="active site" description="Electrophile" evidence="7">
    <location>
        <position position="95"/>
    </location>
</feature>
<protein>
    <recommendedName>
        <fullName evidence="7 8">Triosephosphate isomerase</fullName>
        <shortName evidence="7">TIM</shortName>
        <shortName evidence="7">TPI</shortName>
        <ecNumber evidence="7 8">5.3.1.1</ecNumber>
    </recommendedName>
    <alternativeName>
        <fullName evidence="7">Triose-phosphate isomerase</fullName>
    </alternativeName>
</protein>
<dbReference type="InterPro" id="IPR000652">
    <property type="entry name" value="Triosephosphate_isomerase"/>
</dbReference>